<dbReference type="Proteomes" id="UP000228934">
    <property type="component" value="Unassembled WGS sequence"/>
</dbReference>
<dbReference type="OrthoDB" id="6021714at2759"/>
<keyword evidence="2" id="KW-0732">Signal</keyword>
<evidence type="ECO:0000256" key="2">
    <source>
        <dbReference type="SAM" id="SignalP"/>
    </source>
</evidence>
<evidence type="ECO:0000313" key="3">
    <source>
        <dbReference type="EMBL" id="PIO05297.1"/>
    </source>
</evidence>
<sequence length="153" mass="17101">MLLMQITGILYTVILWQCLVFHCFSGCKCLGWVSKNGIPILNKTKEIAFLQTRKFSELMKHFSAYQMLKEEHQWSNNLKQPIGIGFAQSSPEPRVPLCCSRPLPPIECPHSQQLPMGGLELSHSSGSPFRHGAPPPLSSLTGQLTLIDGRRSQ</sequence>
<evidence type="ECO:0000256" key="1">
    <source>
        <dbReference type="SAM" id="MobiDB-lite"/>
    </source>
</evidence>
<evidence type="ECO:0000313" key="4">
    <source>
        <dbReference type="Proteomes" id="UP000228934"/>
    </source>
</evidence>
<feature type="signal peptide" evidence="2">
    <location>
        <begin position="1"/>
        <end position="29"/>
    </location>
</feature>
<accession>A0A2G9PPM8</accession>
<keyword evidence="4" id="KW-1185">Reference proteome</keyword>
<protein>
    <submittedName>
        <fullName evidence="3">Uncharacterized protein</fullName>
    </submittedName>
</protein>
<dbReference type="AlphaFoldDB" id="A0A2G9PPM8"/>
<feature type="chain" id="PRO_5013870104" evidence="2">
    <location>
        <begin position="30"/>
        <end position="153"/>
    </location>
</feature>
<proteinExistence type="predicted"/>
<reference evidence="4" key="1">
    <citation type="journal article" date="2017" name="Nat. Commun.">
        <title>The North American bullfrog draft genome provides insight into hormonal regulation of long noncoding RNA.</title>
        <authorList>
            <person name="Hammond S.A."/>
            <person name="Warren R.L."/>
            <person name="Vandervalk B.P."/>
            <person name="Kucuk E."/>
            <person name="Khan H."/>
            <person name="Gibb E.A."/>
            <person name="Pandoh P."/>
            <person name="Kirk H."/>
            <person name="Zhao Y."/>
            <person name="Jones M."/>
            <person name="Mungall A.J."/>
            <person name="Coope R."/>
            <person name="Pleasance S."/>
            <person name="Moore R.A."/>
            <person name="Holt R.A."/>
            <person name="Round J.M."/>
            <person name="Ohora S."/>
            <person name="Walle B.V."/>
            <person name="Veldhoen N."/>
            <person name="Helbing C.C."/>
            <person name="Birol I."/>
        </authorList>
    </citation>
    <scope>NUCLEOTIDE SEQUENCE [LARGE SCALE GENOMIC DNA]</scope>
</reference>
<feature type="region of interest" description="Disordered" evidence="1">
    <location>
        <begin position="117"/>
        <end position="153"/>
    </location>
</feature>
<organism evidence="3 4">
    <name type="scientific">Aquarana catesbeiana</name>
    <name type="common">American bullfrog</name>
    <name type="synonym">Rana catesbeiana</name>
    <dbReference type="NCBI Taxonomy" id="8400"/>
    <lineage>
        <taxon>Eukaryota</taxon>
        <taxon>Metazoa</taxon>
        <taxon>Chordata</taxon>
        <taxon>Craniata</taxon>
        <taxon>Vertebrata</taxon>
        <taxon>Euteleostomi</taxon>
        <taxon>Amphibia</taxon>
        <taxon>Batrachia</taxon>
        <taxon>Anura</taxon>
        <taxon>Neobatrachia</taxon>
        <taxon>Ranoidea</taxon>
        <taxon>Ranidae</taxon>
        <taxon>Aquarana</taxon>
    </lineage>
</organism>
<name>A0A2G9PPM8_AQUCT</name>
<gene>
    <name evidence="3" type="ORF">AB205_0074060</name>
</gene>
<dbReference type="EMBL" id="KV922639">
    <property type="protein sequence ID" value="PIO05297.1"/>
    <property type="molecule type" value="Genomic_DNA"/>
</dbReference>